<accession>A0A9D5CAG6</accession>
<dbReference type="Proteomes" id="UP001085076">
    <property type="component" value="Miscellaneous, Linkage group lg06"/>
</dbReference>
<feature type="compositionally biased region" description="Gly residues" evidence="1">
    <location>
        <begin position="21"/>
        <end position="33"/>
    </location>
</feature>
<feature type="region of interest" description="Disordered" evidence="1">
    <location>
        <begin position="1"/>
        <end position="37"/>
    </location>
</feature>
<feature type="region of interest" description="Disordered" evidence="1">
    <location>
        <begin position="59"/>
        <end position="80"/>
    </location>
</feature>
<organism evidence="2 3">
    <name type="scientific">Dioscorea zingiberensis</name>
    <dbReference type="NCBI Taxonomy" id="325984"/>
    <lineage>
        <taxon>Eukaryota</taxon>
        <taxon>Viridiplantae</taxon>
        <taxon>Streptophyta</taxon>
        <taxon>Embryophyta</taxon>
        <taxon>Tracheophyta</taxon>
        <taxon>Spermatophyta</taxon>
        <taxon>Magnoliopsida</taxon>
        <taxon>Liliopsida</taxon>
        <taxon>Dioscoreales</taxon>
        <taxon>Dioscoreaceae</taxon>
        <taxon>Dioscorea</taxon>
    </lineage>
</organism>
<keyword evidence="3" id="KW-1185">Reference proteome</keyword>
<protein>
    <submittedName>
        <fullName evidence="2">Uncharacterized protein</fullName>
    </submittedName>
</protein>
<evidence type="ECO:0000313" key="2">
    <source>
        <dbReference type="EMBL" id="KAJ0969741.1"/>
    </source>
</evidence>
<evidence type="ECO:0000313" key="3">
    <source>
        <dbReference type="Proteomes" id="UP001085076"/>
    </source>
</evidence>
<gene>
    <name evidence="2" type="ORF">J5N97_022618</name>
</gene>
<proteinExistence type="predicted"/>
<name>A0A9D5CAG6_9LILI</name>
<reference evidence="2" key="1">
    <citation type="submission" date="2021-03" db="EMBL/GenBank/DDBJ databases">
        <authorList>
            <person name="Li Z."/>
            <person name="Yang C."/>
        </authorList>
    </citation>
    <scope>NUCLEOTIDE SEQUENCE</scope>
    <source>
        <strain evidence="2">Dzin_1.0</strain>
        <tissue evidence="2">Leaf</tissue>
    </source>
</reference>
<comment type="caution">
    <text evidence="2">The sequence shown here is derived from an EMBL/GenBank/DDBJ whole genome shotgun (WGS) entry which is preliminary data.</text>
</comment>
<dbReference type="EMBL" id="JAGGNH010000006">
    <property type="protein sequence ID" value="KAJ0969741.1"/>
    <property type="molecule type" value="Genomic_DNA"/>
</dbReference>
<reference evidence="2" key="2">
    <citation type="journal article" date="2022" name="Hortic Res">
        <title>The genome of Dioscorea zingiberensis sheds light on the biosynthesis, origin and evolution of the medicinally important diosgenin saponins.</title>
        <authorList>
            <person name="Li Y."/>
            <person name="Tan C."/>
            <person name="Li Z."/>
            <person name="Guo J."/>
            <person name="Li S."/>
            <person name="Chen X."/>
            <person name="Wang C."/>
            <person name="Dai X."/>
            <person name="Yang H."/>
            <person name="Song W."/>
            <person name="Hou L."/>
            <person name="Xu J."/>
            <person name="Tong Z."/>
            <person name="Xu A."/>
            <person name="Yuan X."/>
            <person name="Wang W."/>
            <person name="Yang Q."/>
            <person name="Chen L."/>
            <person name="Sun Z."/>
            <person name="Wang K."/>
            <person name="Pan B."/>
            <person name="Chen J."/>
            <person name="Bao Y."/>
            <person name="Liu F."/>
            <person name="Qi X."/>
            <person name="Gang D.R."/>
            <person name="Wen J."/>
            <person name="Li J."/>
        </authorList>
    </citation>
    <scope>NUCLEOTIDE SEQUENCE</scope>
    <source>
        <strain evidence="2">Dzin_1.0</strain>
    </source>
</reference>
<dbReference type="AlphaFoldDB" id="A0A9D5CAG6"/>
<sequence>MLHVGSRGANARSRQRPHAGQGQGTCRMGGRGRAVGSSLGRKRWAWVVIWTLKRVKAPQERLRDQVNPRQSKGLHEIEFE</sequence>
<evidence type="ECO:0000256" key="1">
    <source>
        <dbReference type="SAM" id="MobiDB-lite"/>
    </source>
</evidence>